<dbReference type="InterPro" id="IPR045916">
    <property type="entry name" value="DUF5777"/>
</dbReference>
<evidence type="ECO:0000256" key="1">
    <source>
        <dbReference type="SAM" id="SignalP"/>
    </source>
</evidence>
<evidence type="ECO:0000313" key="4">
    <source>
        <dbReference type="Proteomes" id="UP001321344"/>
    </source>
</evidence>
<gene>
    <name evidence="3" type="ORF">PQG43_11660</name>
</gene>
<organism evidence="3 4">
    <name type="scientific">Aquirufa aurantiipilula</name>
    <dbReference type="NCBI Taxonomy" id="2696561"/>
    <lineage>
        <taxon>Bacteria</taxon>
        <taxon>Pseudomonadati</taxon>
        <taxon>Bacteroidota</taxon>
        <taxon>Cytophagia</taxon>
        <taxon>Cytophagales</taxon>
        <taxon>Flectobacillaceae</taxon>
        <taxon>Aquirufa</taxon>
    </lineage>
</organism>
<proteinExistence type="predicted"/>
<accession>A0ABT6BM13</accession>
<comment type="caution">
    <text evidence="3">The sequence shown here is derived from an EMBL/GenBank/DDBJ whole genome shotgun (WGS) entry which is preliminary data.</text>
</comment>
<feature type="domain" description="DUF5777" evidence="2">
    <location>
        <begin position="43"/>
        <end position="300"/>
    </location>
</feature>
<dbReference type="Proteomes" id="UP001321344">
    <property type="component" value="Unassembled WGS sequence"/>
</dbReference>
<name>A0ABT6BM13_9BACT</name>
<feature type="signal peptide" evidence="1">
    <location>
        <begin position="1"/>
        <end position="20"/>
    </location>
</feature>
<dbReference type="SUPFAM" id="SSF56935">
    <property type="entry name" value="Porins"/>
    <property type="match status" value="1"/>
</dbReference>
<evidence type="ECO:0000313" key="3">
    <source>
        <dbReference type="EMBL" id="MDF5691521.1"/>
    </source>
</evidence>
<dbReference type="Pfam" id="PF19089">
    <property type="entry name" value="DUF5777"/>
    <property type="match status" value="1"/>
</dbReference>
<sequence length="311" mass="35282">MKKISFLLLFLSSMATTSMAQDDLMAMLDKEASKDKVYTQATFKGSRLINGQTMETIAKKHLNFWISHRFGAVNSGFLENFFGLDEARIRLGIEYGITDQWLLGAGRSSIEKSYDFYTKYKILRQSNQMPISVAAYGSLVINSMPTGYTMPTGTLMRFYNNQQRQSYVGQVLIARKMSEKLSIQVMPTILHNNLSESPYHENDITSLGFGGRYKLSNRLSISAEYYKNLVDKNAYLAKSGQVYPYQDSFALGFDIETGGHVFQLHFSNSRGMIEKHFIGQTTGTWANGDIFYGFNIARTFSFDPEAKKTHK</sequence>
<feature type="chain" id="PRO_5047412827" evidence="1">
    <location>
        <begin position="21"/>
        <end position="311"/>
    </location>
</feature>
<keyword evidence="1" id="KW-0732">Signal</keyword>
<keyword evidence="4" id="KW-1185">Reference proteome</keyword>
<dbReference type="EMBL" id="JARJOW010000008">
    <property type="protein sequence ID" value="MDF5691521.1"/>
    <property type="molecule type" value="Genomic_DNA"/>
</dbReference>
<protein>
    <submittedName>
        <fullName evidence="3">DUF5777 family beta-barrel protein</fullName>
    </submittedName>
</protein>
<dbReference type="RefSeq" id="WP_223142554.1">
    <property type="nucleotide sequence ID" value="NZ_CBCSDE010000002.1"/>
</dbReference>
<evidence type="ECO:0000259" key="2">
    <source>
        <dbReference type="Pfam" id="PF19089"/>
    </source>
</evidence>
<reference evidence="3 4" key="1">
    <citation type="submission" date="2023-03" db="EMBL/GenBank/DDBJ databases">
        <title>Genome sequencing of Aquirufa.</title>
        <authorList>
            <person name="Pitt A."/>
            <person name="Hahn M.W."/>
        </authorList>
    </citation>
    <scope>NUCLEOTIDE SEQUENCE [LARGE SCALE GENOMIC DNA]</scope>
    <source>
        <strain evidence="3 4">WAEICH-18A</strain>
    </source>
</reference>